<evidence type="ECO:0000256" key="15">
    <source>
        <dbReference type="ARBA" id="ARBA00022771"/>
    </source>
</evidence>
<keyword evidence="9" id="KW-0808">Transferase</keyword>
<keyword evidence="23" id="KW-0325">Glycoprotein</keyword>
<evidence type="ECO:0000256" key="8">
    <source>
        <dbReference type="ARBA" id="ARBA00022614"/>
    </source>
</evidence>
<dbReference type="SMART" id="SM00220">
    <property type="entry name" value="S_TKc"/>
    <property type="match status" value="2"/>
</dbReference>
<evidence type="ECO:0000256" key="22">
    <source>
        <dbReference type="ARBA" id="ARBA00023170"/>
    </source>
</evidence>
<evidence type="ECO:0000256" key="23">
    <source>
        <dbReference type="ARBA" id="ARBA00023180"/>
    </source>
</evidence>
<comment type="caution">
    <text evidence="31">The sequence shown here is derived from an EMBL/GenBank/DDBJ whole genome shotgun (WGS) entry which is preliminary data.</text>
</comment>
<keyword evidence="16" id="KW-0418">Kinase</keyword>
<dbReference type="Pfam" id="PF07714">
    <property type="entry name" value="PK_Tyr_Ser-Thr"/>
    <property type="match status" value="1"/>
</dbReference>
<dbReference type="Pfam" id="PF13855">
    <property type="entry name" value="LRR_8"/>
    <property type="match status" value="1"/>
</dbReference>
<dbReference type="GO" id="GO:0003924">
    <property type="term" value="F:GTPase activity"/>
    <property type="evidence" value="ECO:0007669"/>
    <property type="project" value="InterPro"/>
</dbReference>
<dbReference type="SUPFAM" id="SSF57903">
    <property type="entry name" value="FYVE/PHD zinc finger"/>
    <property type="match status" value="1"/>
</dbReference>
<keyword evidence="10 29" id="KW-0812">Transmembrane</keyword>
<evidence type="ECO:0000256" key="13">
    <source>
        <dbReference type="ARBA" id="ARBA00022737"/>
    </source>
</evidence>
<evidence type="ECO:0000256" key="21">
    <source>
        <dbReference type="ARBA" id="ARBA00023136"/>
    </source>
</evidence>
<dbReference type="InterPro" id="IPR001019">
    <property type="entry name" value="Gprotein_alpha_su"/>
</dbReference>
<dbReference type="InterPro" id="IPR003591">
    <property type="entry name" value="Leu-rich_rpt_typical-subtyp"/>
</dbReference>
<feature type="binding site" evidence="27">
    <location>
        <position position="778"/>
    </location>
    <ligand>
        <name>ATP</name>
        <dbReference type="ChEBI" id="CHEBI:30616"/>
    </ligand>
</feature>
<dbReference type="GO" id="GO:0008270">
    <property type="term" value="F:zinc ion binding"/>
    <property type="evidence" value="ECO:0007669"/>
    <property type="project" value="UniProtKB-KW"/>
</dbReference>
<keyword evidence="17" id="KW-0862">Zinc</keyword>
<evidence type="ECO:0000256" key="12">
    <source>
        <dbReference type="ARBA" id="ARBA00022729"/>
    </source>
</evidence>
<dbReference type="InterPro" id="IPR001245">
    <property type="entry name" value="Ser-Thr/Tyr_kinase_cat_dom"/>
</dbReference>
<keyword evidence="6" id="KW-0723">Serine/threonine-protein kinase</keyword>
<dbReference type="Pfam" id="PF00069">
    <property type="entry name" value="Pkinase"/>
    <property type="match status" value="2"/>
</dbReference>
<evidence type="ECO:0000259" key="30">
    <source>
        <dbReference type="PROSITE" id="PS50011"/>
    </source>
</evidence>
<name>A0A2H5PHM4_CITUN</name>
<dbReference type="PROSITE" id="PS50011">
    <property type="entry name" value="PROTEIN_KINASE_DOM"/>
    <property type="match status" value="3"/>
</dbReference>
<evidence type="ECO:0000256" key="9">
    <source>
        <dbReference type="ARBA" id="ARBA00022679"/>
    </source>
</evidence>
<evidence type="ECO:0000256" key="10">
    <source>
        <dbReference type="ARBA" id="ARBA00022692"/>
    </source>
</evidence>
<sequence length="2437" mass="269999">MDIKVYWSFLAVADILVFCFLGARVSTVVAGNETDEVALLEFKSMIIDDPLGVLASWNGSIHYCKWHGITCAARHQRVTVLDLQSLQLGGSISPRIGNLSFLQKLHLQNNKIVGNIPTEMGKFVNLQWLELWNNQLSGAIPSAIGDLQNLKILNLHRNKFSANIPISIGNLKMLIQLDLSGNFLHGTIPSSFGQCENLVAVDLSNNNLSGTLSPQLIGLSSLSLLNVSGNLLSGGISNNLGSCTGLEQLDMHGNLFEGPISSSLSSLRGLRVLDLSQNNLSGDVPEFLAGFELLQNLNLSYNNFEGMLPTKGIFKNTSATLVLGNNKLCGGIPEFQLPTCAPKKTKRKRSTLYSKLVIAIDIGLLLLSLILHSLLYCLVWKNKRENPTRRGNSIPRENPNSTNFLKLTYQEIYKATNGFSSTNLIAAGNFSSVYIGILIDGTTTAVKVFNLAYSGGSESFVAECEIMRKIRHRNIVKVVTAFSGADYQGKDFNALVYEFIPNGSLEEWLHPINGEDERHKAPRNLNSLKRLNIAIDIASALNYLHNDCIPSIAHCDLKPSNVLLDDEMTAHLGDFGIARFLPVETSFIDVMGTIGYVAPEYGMGSEVSSYGDVYSFGILLLEMFTGLRPNNGMFKDDLNLRNFVKSALAARAEQLLDVAFFQEIEEEETLYKKASSTCTQSSIILECLISICRIGVACSAELPDERMDINDVESSLRSIKMKLLKTPVYEEKRTINNLSFKDLYDATNGFSSANLIGAGNFGSVYNGTLFDGTTIAVKVFNLIHPGGARSFKSECKAAINIRHRNIVRVFTAVSGVDYQGARFKAVVYKFMPNGSLEEWLHGKDDTNWRLLNFDFLIKKKLDIAIDVARALKYLHCDCQPRIAHCNLKPSNVLLDDEMIGHVGDFSMARFLPDTDEQCRFIGKLNVRNFVKMALSQRVDEIVNDFNLQEIEEDRTMCMHASSSSSTSTHVSIILECVNSICEIGVACSAERHRERMKLNDVESRLRLIRKKILETSVCPEDKKKKISMPLGRPLSARAASIVVAGNATDGVALLEFKSKITDDPFGVLASWNSSIHYCKWRGITCTPRHQRVTILDLQSLQLGGSISPYIGNLSFLQKLHLQNNKIVGNIPTEIGKFVNLQRLEMWNNQLSGTIPHAIGDLQNLKILYLHGNRFSGNIPISIGNVKMLIQLDLSDNFLQGTIPPSFGQCNNLVAVDLSNNNLSGTLSPQLVGLSSLSIFNVSGNLLSGAISNNFGSCTSLEQLDMHGNLFAGPIGSSLSSLRGLRVLDLSQNNLSDEIPEFLAGFKFLQNLNLSYNNFESMLPIEGIFKNASATSVFGNKKLCGGIPEFQLPTCVSKKSKRNRSTLPLKLVIVIDIGLLVLTLALSSLFCRLMCMKKRGNPTPSISIDLDFPYVSYEALYSATKGFSSENLIGAGNFASVYKGILFEGAPAVAIKVFNFLHHDASKSFTVECEVMRNIIHRKIIKVVTACSRVDYQGNDFKALVYEFMPNGSLEEWIHPITEEDKRHKAPGNLNSLERLNIAIDVASALEYLHLGCKPPIAHCDIKPSNILLNDEMTACVADFGIARFLEATNEQTSSIGVKGTTGYIAPEYGMGHETSSYGDVYSFGILLLEMFTGLRPSDDMFKDNLNLQNWVQSALPERVEEIVDTLFFKEIEEEETVYKYKKAPSSSTQRSIILECLNSICEIGVACSAELPGERMKINDVELGLRLIKKKLLETPVYEEKQTINMPLSRGKEGYCNDEETPYSAGGLSVVTSDDPETSDAVHEGSDSSDAKAERHGKKSSCCQCLQENRSSDMDVCIFCDAMYCCNCVVKAMGSMPEGRTCAACVGSRLDVCMPTSSNGIGSSGESNSPNCQDNLPVNNELPDDSNDGTNAGFHDYMNPANSESVESGASSHSISSEVFSCKEKGFNEEEAPDHVRKPSVITFRDPDPSDAVYEVSDYSEFESIHEKPKAVRKGKKGSCYRCLKGNRFTKKEFCFVCGARYCSSCVLWAMDSVPEGRICVTCNSFRLDASKRLSLWKCSGMPKGLLTDTEVKQIMRSEISCKANQLPPDRVFVNGEPLSKRELVILLSCPNPPKKLNRGTYWYDKVLGFWGELAGVQCEGQPHFWVSADGSYRKEGMKNVKGRIWDKSTMKLVCALLSLPTPPDSENPCGNEVNGVNVKLLLLGEHNSGTSTIYKRAVEISKAAGYETSDMDIMYIGGLTSTDGLLFPEQTQENSISDSSNQHDPLLSYQLITVNPRILGENCKWLEMFEDVDMVLFCVSLTDYDEYFEDSKGFCTNKMLASRQLFQNIVIHPTFNQKNFLLILSNYDMLEEKIQEVPLSRCEWFANFNPVISHNHHSTRRRNNNTPLVQYAAHYIAVKFKRWFRFLTGRNLFVSLVTASEPETVDEALKYAKEILKQEEEEPVYTDSDSTE</sequence>
<dbReference type="FunFam" id="3.80.10.10:FF:000317">
    <property type="entry name" value="Inactive leucine-rich repeat receptor-like protein kinase"/>
    <property type="match status" value="2"/>
</dbReference>
<evidence type="ECO:0000256" key="5">
    <source>
        <dbReference type="ARBA" id="ARBA00022475"/>
    </source>
</evidence>
<dbReference type="PANTHER" id="PTHR27008">
    <property type="entry name" value="OS04G0122200 PROTEIN"/>
    <property type="match status" value="1"/>
</dbReference>
<dbReference type="SMART" id="SM00275">
    <property type="entry name" value="G_alpha"/>
    <property type="match status" value="1"/>
</dbReference>
<dbReference type="Pfam" id="PF00503">
    <property type="entry name" value="G-alpha"/>
    <property type="match status" value="1"/>
</dbReference>
<keyword evidence="20" id="KW-0342">GTP-binding</keyword>
<keyword evidence="12" id="KW-0732">Signal</keyword>
<dbReference type="FunFam" id="1.10.510.10:FF:000358">
    <property type="entry name" value="Putative leucine-rich repeat receptor-like serine/threonine-protein kinase"/>
    <property type="match status" value="2"/>
</dbReference>
<feature type="compositionally biased region" description="Low complexity" evidence="28">
    <location>
        <begin position="1863"/>
        <end position="1875"/>
    </location>
</feature>
<dbReference type="SUPFAM" id="SSF52540">
    <property type="entry name" value="P-loop containing nucleoside triphosphate hydrolases"/>
    <property type="match status" value="1"/>
</dbReference>
<gene>
    <name evidence="31" type="ORF">CUMW_137560</name>
</gene>
<evidence type="ECO:0000256" key="20">
    <source>
        <dbReference type="ARBA" id="ARBA00023134"/>
    </source>
</evidence>
<dbReference type="Gene3D" id="3.30.200.20">
    <property type="entry name" value="Phosphorylase Kinase, domain 1"/>
    <property type="match status" value="3"/>
</dbReference>
<feature type="region of interest" description="Disordered" evidence="28">
    <location>
        <begin position="1863"/>
        <end position="1913"/>
    </location>
</feature>
<dbReference type="Gene3D" id="1.10.510.10">
    <property type="entry name" value="Transferase(Phosphotransferase) domain 1"/>
    <property type="match status" value="3"/>
</dbReference>
<evidence type="ECO:0000256" key="14">
    <source>
        <dbReference type="ARBA" id="ARBA00022741"/>
    </source>
</evidence>
<dbReference type="Pfam" id="PF08263">
    <property type="entry name" value="LRRNT_2"/>
    <property type="match status" value="2"/>
</dbReference>
<comment type="catalytic activity">
    <reaction evidence="25">
        <text>L-threonyl-[protein] + ATP = O-phospho-L-threonyl-[protein] + ADP + H(+)</text>
        <dbReference type="Rhea" id="RHEA:46608"/>
        <dbReference type="Rhea" id="RHEA-COMP:11060"/>
        <dbReference type="Rhea" id="RHEA-COMP:11605"/>
        <dbReference type="ChEBI" id="CHEBI:15378"/>
        <dbReference type="ChEBI" id="CHEBI:30013"/>
        <dbReference type="ChEBI" id="CHEBI:30616"/>
        <dbReference type="ChEBI" id="CHEBI:61977"/>
        <dbReference type="ChEBI" id="CHEBI:456216"/>
        <dbReference type="EC" id="2.7.11.1"/>
    </reaction>
</comment>
<dbReference type="Proteomes" id="UP000236630">
    <property type="component" value="Unassembled WGS sequence"/>
</dbReference>
<organism evidence="31 32">
    <name type="scientific">Citrus unshiu</name>
    <name type="common">Satsuma mandarin</name>
    <name type="synonym">Citrus nobilis var. unshiu</name>
    <dbReference type="NCBI Taxonomy" id="55188"/>
    <lineage>
        <taxon>Eukaryota</taxon>
        <taxon>Viridiplantae</taxon>
        <taxon>Streptophyta</taxon>
        <taxon>Embryophyta</taxon>
        <taxon>Tracheophyta</taxon>
        <taxon>Spermatophyta</taxon>
        <taxon>Magnoliopsida</taxon>
        <taxon>eudicotyledons</taxon>
        <taxon>Gunneridae</taxon>
        <taxon>Pentapetalae</taxon>
        <taxon>rosids</taxon>
        <taxon>malvids</taxon>
        <taxon>Sapindales</taxon>
        <taxon>Rutaceae</taxon>
        <taxon>Aurantioideae</taxon>
        <taxon>Citrus</taxon>
    </lineage>
</organism>
<dbReference type="EC" id="2.7.11.1" evidence="4"/>
<feature type="compositionally biased region" description="Basic and acidic residues" evidence="28">
    <location>
        <begin position="1784"/>
        <end position="1798"/>
    </location>
</feature>
<dbReference type="GO" id="GO:0004674">
    <property type="term" value="F:protein serine/threonine kinase activity"/>
    <property type="evidence" value="ECO:0007669"/>
    <property type="project" value="UniProtKB-KW"/>
</dbReference>
<reference evidence="31 32" key="1">
    <citation type="journal article" date="2017" name="Front. Genet.">
        <title>Draft sequencing of the heterozygous diploid genome of Satsuma (Citrus unshiu Marc.) using a hybrid assembly approach.</title>
        <authorList>
            <person name="Shimizu T."/>
            <person name="Tanizawa Y."/>
            <person name="Mochizuki T."/>
            <person name="Nagasaki H."/>
            <person name="Yoshioka T."/>
            <person name="Toyoda A."/>
            <person name="Fujiyama A."/>
            <person name="Kaminuma E."/>
            <person name="Nakamura Y."/>
        </authorList>
    </citation>
    <scope>NUCLEOTIDE SEQUENCE [LARGE SCALE GENOMIC DNA]</scope>
    <source>
        <strain evidence="32">cv. Miyagawa wase</strain>
    </source>
</reference>
<comment type="similarity">
    <text evidence="3">Belongs to the protein kinase superfamily. Ser/Thr protein kinase family.</text>
</comment>
<evidence type="ECO:0000256" key="4">
    <source>
        <dbReference type="ARBA" id="ARBA00012513"/>
    </source>
</evidence>
<comment type="catalytic activity">
    <reaction evidence="26">
        <text>L-seryl-[protein] + ATP = O-phospho-L-seryl-[protein] + ADP + H(+)</text>
        <dbReference type="Rhea" id="RHEA:17989"/>
        <dbReference type="Rhea" id="RHEA-COMP:9863"/>
        <dbReference type="Rhea" id="RHEA-COMP:11604"/>
        <dbReference type="ChEBI" id="CHEBI:15378"/>
        <dbReference type="ChEBI" id="CHEBI:29999"/>
        <dbReference type="ChEBI" id="CHEBI:30616"/>
        <dbReference type="ChEBI" id="CHEBI:83421"/>
        <dbReference type="ChEBI" id="CHEBI:456216"/>
        <dbReference type="EC" id="2.7.11.1"/>
    </reaction>
</comment>
<evidence type="ECO:0000313" key="32">
    <source>
        <dbReference type="Proteomes" id="UP000236630"/>
    </source>
</evidence>
<feature type="domain" description="Protein kinase" evidence="30">
    <location>
        <begin position="750"/>
        <end position="1054"/>
    </location>
</feature>
<dbReference type="PROSITE" id="PS51882">
    <property type="entry name" value="G_ALPHA"/>
    <property type="match status" value="1"/>
</dbReference>
<evidence type="ECO:0000256" key="11">
    <source>
        <dbReference type="ARBA" id="ARBA00022723"/>
    </source>
</evidence>
<dbReference type="PANTHER" id="PTHR27008:SF610">
    <property type="entry name" value="SERINE-THREONINE_TYROSINE-PROTEIN KINASE CATALYTIC DOMAIN-CONTAINING PROTEIN"/>
    <property type="match status" value="1"/>
</dbReference>
<evidence type="ECO:0000256" key="3">
    <source>
        <dbReference type="ARBA" id="ARBA00008684"/>
    </source>
</evidence>
<dbReference type="SUPFAM" id="SSF52058">
    <property type="entry name" value="L domain-like"/>
    <property type="match status" value="2"/>
</dbReference>
<evidence type="ECO:0000256" key="7">
    <source>
        <dbReference type="ARBA" id="ARBA00022553"/>
    </source>
</evidence>
<evidence type="ECO:0000256" key="24">
    <source>
        <dbReference type="ARBA" id="ARBA00023224"/>
    </source>
</evidence>
<evidence type="ECO:0000256" key="2">
    <source>
        <dbReference type="ARBA" id="ARBA00008171"/>
    </source>
</evidence>
<keyword evidence="8" id="KW-0433">Leucine-rich repeat</keyword>
<evidence type="ECO:0000313" key="31">
    <source>
        <dbReference type="EMBL" id="GAY51861.1"/>
    </source>
</evidence>
<dbReference type="PROSITE" id="PS00108">
    <property type="entry name" value="PROTEIN_KINASE_ST"/>
    <property type="match status" value="2"/>
</dbReference>
<keyword evidence="11" id="KW-0479">Metal-binding</keyword>
<dbReference type="InterPro" id="IPR001611">
    <property type="entry name" value="Leu-rich_rpt"/>
</dbReference>
<dbReference type="SUPFAM" id="SSF56112">
    <property type="entry name" value="Protein kinase-like (PK-like)"/>
    <property type="match status" value="3"/>
</dbReference>
<feature type="transmembrane region" description="Helical" evidence="29">
    <location>
        <begin position="356"/>
        <end position="380"/>
    </location>
</feature>
<keyword evidence="21 29" id="KW-0472">Membrane</keyword>
<evidence type="ECO:0000256" key="17">
    <source>
        <dbReference type="ARBA" id="ARBA00022833"/>
    </source>
</evidence>
<dbReference type="GO" id="GO:0005886">
    <property type="term" value="C:plasma membrane"/>
    <property type="evidence" value="ECO:0007669"/>
    <property type="project" value="UniProtKB-SubCell"/>
</dbReference>
<keyword evidence="15" id="KW-0863">Zinc-finger</keyword>
<dbReference type="Gene3D" id="3.80.10.10">
    <property type="entry name" value="Ribonuclease Inhibitor"/>
    <property type="match status" value="4"/>
</dbReference>
<evidence type="ECO:0000256" key="16">
    <source>
        <dbReference type="ARBA" id="ARBA00022777"/>
    </source>
</evidence>
<dbReference type="EMBL" id="BDQV01000075">
    <property type="protein sequence ID" value="GAY51861.1"/>
    <property type="molecule type" value="Genomic_DNA"/>
</dbReference>
<feature type="domain" description="Protein kinase" evidence="30">
    <location>
        <begin position="1426"/>
        <end position="1690"/>
    </location>
</feature>
<dbReference type="InterPro" id="IPR011009">
    <property type="entry name" value="Kinase-like_dom_sf"/>
</dbReference>
<comment type="similarity">
    <text evidence="2">Belongs to the protein kinase superfamily. TKL Ser/Thr protein kinase family. ROCO subfamily.</text>
</comment>
<dbReference type="Pfam" id="PF23598">
    <property type="entry name" value="LRR_14"/>
    <property type="match status" value="1"/>
</dbReference>
<evidence type="ECO:0000256" key="29">
    <source>
        <dbReference type="SAM" id="Phobius"/>
    </source>
</evidence>
<evidence type="ECO:0000256" key="27">
    <source>
        <dbReference type="PROSITE-ProRule" id="PRU10141"/>
    </source>
</evidence>
<evidence type="ECO:0000256" key="6">
    <source>
        <dbReference type="ARBA" id="ARBA00022527"/>
    </source>
</evidence>
<dbReference type="Gene3D" id="3.40.50.300">
    <property type="entry name" value="P-loop containing nucleotide triphosphate hydrolases"/>
    <property type="match status" value="1"/>
</dbReference>
<keyword evidence="13" id="KW-0677">Repeat</keyword>
<evidence type="ECO:0000256" key="25">
    <source>
        <dbReference type="ARBA" id="ARBA00047899"/>
    </source>
</evidence>
<keyword evidence="19 29" id="KW-1133">Transmembrane helix</keyword>
<dbReference type="InterPro" id="IPR027417">
    <property type="entry name" value="P-loop_NTPase"/>
</dbReference>
<evidence type="ECO:0000256" key="1">
    <source>
        <dbReference type="ARBA" id="ARBA00004162"/>
    </source>
</evidence>
<comment type="subcellular location">
    <subcellularLocation>
        <location evidence="1">Cell membrane</location>
        <topology evidence="1">Single-pass membrane protein</topology>
    </subcellularLocation>
</comment>
<dbReference type="FunFam" id="3.40.50.300:FF:000720">
    <property type="entry name" value="Guanine nucleotide-binding protein G(k) subunit alpha"/>
    <property type="match status" value="1"/>
</dbReference>
<keyword evidence="24" id="KW-0807">Transducer</keyword>
<proteinExistence type="inferred from homology"/>
<evidence type="ECO:0000256" key="28">
    <source>
        <dbReference type="SAM" id="MobiDB-lite"/>
    </source>
</evidence>
<keyword evidence="22" id="KW-0675">Receptor</keyword>
<feature type="region of interest" description="Disordered" evidence="28">
    <location>
        <begin position="1771"/>
        <end position="1798"/>
    </location>
</feature>
<dbReference type="GO" id="GO:0007186">
    <property type="term" value="P:G protein-coupled receptor signaling pathway"/>
    <property type="evidence" value="ECO:0007669"/>
    <property type="project" value="InterPro"/>
</dbReference>
<feature type="domain" description="Protein kinase" evidence="30">
    <location>
        <begin position="419"/>
        <end position="683"/>
    </location>
</feature>
<dbReference type="GO" id="GO:0005524">
    <property type="term" value="F:ATP binding"/>
    <property type="evidence" value="ECO:0007669"/>
    <property type="project" value="UniProtKB-UniRule"/>
</dbReference>
<dbReference type="InterPro" id="IPR011011">
    <property type="entry name" value="Znf_FYVE_PHD"/>
</dbReference>
<dbReference type="InterPro" id="IPR017441">
    <property type="entry name" value="Protein_kinase_ATP_BS"/>
</dbReference>
<evidence type="ECO:0000256" key="19">
    <source>
        <dbReference type="ARBA" id="ARBA00022989"/>
    </source>
</evidence>
<keyword evidence="32" id="KW-1185">Reference proteome</keyword>
<dbReference type="InterPro" id="IPR000719">
    <property type="entry name" value="Prot_kinase_dom"/>
</dbReference>
<dbReference type="GO" id="GO:0031683">
    <property type="term" value="F:G-protein beta/gamma-subunit complex binding"/>
    <property type="evidence" value="ECO:0007669"/>
    <property type="project" value="InterPro"/>
</dbReference>
<dbReference type="InterPro" id="IPR032675">
    <property type="entry name" value="LRR_dom_sf"/>
</dbReference>
<dbReference type="InterPro" id="IPR055414">
    <property type="entry name" value="LRR_R13L4/SHOC2-like"/>
</dbReference>
<keyword evidence="7" id="KW-0597">Phosphoprotein</keyword>
<accession>A0A2H5PHM4</accession>
<dbReference type="InterPro" id="IPR013210">
    <property type="entry name" value="LRR_N_plant-typ"/>
</dbReference>
<feature type="binding site" evidence="27">
    <location>
        <position position="1455"/>
    </location>
    <ligand>
        <name>ATP</name>
        <dbReference type="ChEBI" id="CHEBI:30616"/>
    </ligand>
</feature>
<keyword evidence="18 27" id="KW-0067">ATP-binding</keyword>
<dbReference type="FunFam" id="3.30.200.20:FF:000432">
    <property type="entry name" value="LRR receptor-like serine/threonine-protein kinase EFR"/>
    <property type="match status" value="1"/>
</dbReference>
<evidence type="ECO:0000256" key="18">
    <source>
        <dbReference type="ARBA" id="ARBA00022840"/>
    </source>
</evidence>
<dbReference type="PROSITE" id="PS00107">
    <property type="entry name" value="PROTEIN_KINASE_ATP"/>
    <property type="match status" value="2"/>
</dbReference>
<keyword evidence="14 27" id="KW-0547">Nucleotide-binding</keyword>
<dbReference type="InterPro" id="IPR051809">
    <property type="entry name" value="Plant_receptor-like_S/T_kinase"/>
</dbReference>
<evidence type="ECO:0000256" key="26">
    <source>
        <dbReference type="ARBA" id="ARBA00048679"/>
    </source>
</evidence>
<dbReference type="SMART" id="SM00369">
    <property type="entry name" value="LRR_TYP"/>
    <property type="match status" value="9"/>
</dbReference>
<keyword evidence="5" id="KW-1003">Cell membrane</keyword>
<protein>
    <recommendedName>
        <fullName evidence="4">non-specific serine/threonine protein kinase</fullName>
        <ecNumber evidence="4">2.7.11.1</ecNumber>
    </recommendedName>
</protein>
<dbReference type="GO" id="GO:0005525">
    <property type="term" value="F:GTP binding"/>
    <property type="evidence" value="ECO:0007669"/>
    <property type="project" value="UniProtKB-KW"/>
</dbReference>
<dbReference type="Pfam" id="PF00560">
    <property type="entry name" value="LRR_1"/>
    <property type="match status" value="3"/>
</dbReference>
<dbReference type="InterPro" id="IPR008271">
    <property type="entry name" value="Ser/Thr_kinase_AS"/>
</dbReference>